<organism evidence="1">
    <name type="scientific">marine sediment metagenome</name>
    <dbReference type="NCBI Taxonomy" id="412755"/>
    <lineage>
        <taxon>unclassified sequences</taxon>
        <taxon>metagenomes</taxon>
        <taxon>ecological metagenomes</taxon>
    </lineage>
</organism>
<comment type="caution">
    <text evidence="1">The sequence shown here is derived from an EMBL/GenBank/DDBJ whole genome shotgun (WGS) entry which is preliminary data.</text>
</comment>
<protein>
    <recommendedName>
        <fullName evidence="2">Antitoxin SocA-like Panacea domain-containing protein</fullName>
    </recommendedName>
</protein>
<dbReference type="EMBL" id="BART01005814">
    <property type="protein sequence ID" value="GAG54228.1"/>
    <property type="molecule type" value="Genomic_DNA"/>
</dbReference>
<gene>
    <name evidence="1" type="ORF">S01H4_13175</name>
</gene>
<sequence>MVVSSTEFCLKFGYILLLLGVLDKPIPSSLHLQKELFVLSQANPKIKKKICFEKHYYGPYSQDLAELVKDPMYYKEAFNLGNFGKIIITDEGKKIFLNIVESYKDKSRFSELLAMMRMTRELYDKLTKNELLFLIYITYEEFKEKSKVSKSILSRDNRVRLA</sequence>
<reference evidence="1" key="1">
    <citation type="journal article" date="2014" name="Front. Microbiol.">
        <title>High frequency of phylogenetically diverse reductive dehalogenase-homologous genes in deep subseafloor sedimentary metagenomes.</title>
        <authorList>
            <person name="Kawai M."/>
            <person name="Futagami T."/>
            <person name="Toyoda A."/>
            <person name="Takaki Y."/>
            <person name="Nishi S."/>
            <person name="Hori S."/>
            <person name="Arai W."/>
            <person name="Tsubouchi T."/>
            <person name="Morono Y."/>
            <person name="Uchiyama I."/>
            <person name="Ito T."/>
            <person name="Fujiyama A."/>
            <person name="Inagaki F."/>
            <person name="Takami H."/>
        </authorList>
    </citation>
    <scope>NUCLEOTIDE SEQUENCE</scope>
    <source>
        <strain evidence="1">Expedition CK06-06</strain>
    </source>
</reference>
<evidence type="ECO:0000313" key="1">
    <source>
        <dbReference type="EMBL" id="GAG54228.1"/>
    </source>
</evidence>
<dbReference type="AlphaFoldDB" id="X0Z154"/>
<proteinExistence type="predicted"/>
<name>X0Z154_9ZZZZ</name>
<evidence type="ECO:0008006" key="2">
    <source>
        <dbReference type="Google" id="ProtNLM"/>
    </source>
</evidence>
<accession>X0Z154</accession>